<accession>A0ABP1RV51</accession>
<evidence type="ECO:0000313" key="1">
    <source>
        <dbReference type="EMBL" id="CAL8136201.1"/>
    </source>
</evidence>
<reference evidence="1 2" key="1">
    <citation type="submission" date="2024-08" db="EMBL/GenBank/DDBJ databases">
        <authorList>
            <person name="Cucini C."/>
            <person name="Frati F."/>
        </authorList>
    </citation>
    <scope>NUCLEOTIDE SEQUENCE [LARGE SCALE GENOMIC DNA]</scope>
</reference>
<dbReference type="Proteomes" id="UP001642540">
    <property type="component" value="Unassembled WGS sequence"/>
</dbReference>
<sequence length="274" mass="31789">MFNVFNSHFKSSRCESAATSVSYNFTAICTKSDDKYENHKFLMVSNSLPENTNVTGNCKYKSTDTCYISTIFAESLNFCVELNFLKFAMKTRPWNCEVNMALLPYGFLYTSEDFAYIHELVPPVFQTDLNNDIRKKLRRITSFEPVNILVTNQPLKVGLGTKLLSWNSYDNSIITWFRKTIMELYFRPRQNTFRDTFIVMQLPNLKPHYRKFALDKELKIINVYIGTLTSTNVGLAIKLVPVSNELLSETGVNFVYKYSQNDARIWSAEMMLVF</sequence>
<comment type="caution">
    <text evidence="1">The sequence shown here is derived from an EMBL/GenBank/DDBJ whole genome shotgun (WGS) entry which is preliminary data.</text>
</comment>
<name>A0ABP1RV51_9HEXA</name>
<organism evidence="1 2">
    <name type="scientific">Orchesella dallaii</name>
    <dbReference type="NCBI Taxonomy" id="48710"/>
    <lineage>
        <taxon>Eukaryota</taxon>
        <taxon>Metazoa</taxon>
        <taxon>Ecdysozoa</taxon>
        <taxon>Arthropoda</taxon>
        <taxon>Hexapoda</taxon>
        <taxon>Collembola</taxon>
        <taxon>Entomobryomorpha</taxon>
        <taxon>Entomobryoidea</taxon>
        <taxon>Orchesellidae</taxon>
        <taxon>Orchesellinae</taxon>
        <taxon>Orchesella</taxon>
    </lineage>
</organism>
<evidence type="ECO:0000313" key="2">
    <source>
        <dbReference type="Proteomes" id="UP001642540"/>
    </source>
</evidence>
<gene>
    <name evidence="1" type="ORF">ODALV1_LOCUS26331</name>
</gene>
<protein>
    <submittedName>
        <fullName evidence="1">Uncharacterized protein</fullName>
    </submittedName>
</protein>
<keyword evidence="2" id="KW-1185">Reference proteome</keyword>
<proteinExistence type="predicted"/>
<dbReference type="EMBL" id="CAXLJM020000111">
    <property type="protein sequence ID" value="CAL8136201.1"/>
    <property type="molecule type" value="Genomic_DNA"/>
</dbReference>